<evidence type="ECO:0000313" key="3">
    <source>
        <dbReference type="EMBL" id="MFC3228974.1"/>
    </source>
</evidence>
<keyword evidence="2 3" id="KW-0560">Oxidoreductase</keyword>
<accession>A0ABV7L392</accession>
<reference evidence="4" key="1">
    <citation type="journal article" date="2019" name="Int. J. Syst. Evol. Microbiol.">
        <title>The Global Catalogue of Microorganisms (GCM) 10K type strain sequencing project: providing services to taxonomists for standard genome sequencing and annotation.</title>
        <authorList>
            <consortium name="The Broad Institute Genomics Platform"/>
            <consortium name="The Broad Institute Genome Sequencing Center for Infectious Disease"/>
            <person name="Wu L."/>
            <person name="Ma J."/>
        </authorList>
    </citation>
    <scope>NUCLEOTIDE SEQUENCE [LARGE SCALE GENOMIC DNA]</scope>
    <source>
        <strain evidence="4">KCTC 42964</strain>
    </source>
</reference>
<dbReference type="Pfam" id="PF00106">
    <property type="entry name" value="adh_short"/>
    <property type="match status" value="1"/>
</dbReference>
<protein>
    <submittedName>
        <fullName evidence="3">SDR family oxidoreductase</fullName>
        <ecNumber evidence="3">1.-.-.-</ecNumber>
    </submittedName>
</protein>
<dbReference type="PANTHER" id="PTHR43669">
    <property type="entry name" value="5-KETO-D-GLUCONATE 5-REDUCTASE"/>
    <property type="match status" value="1"/>
</dbReference>
<keyword evidence="4" id="KW-1185">Reference proteome</keyword>
<dbReference type="CDD" id="cd05233">
    <property type="entry name" value="SDR_c"/>
    <property type="match status" value="1"/>
</dbReference>
<evidence type="ECO:0000256" key="2">
    <source>
        <dbReference type="ARBA" id="ARBA00023002"/>
    </source>
</evidence>
<dbReference type="RefSeq" id="WP_379902667.1">
    <property type="nucleotide sequence ID" value="NZ_JBHRTR010000029.1"/>
</dbReference>
<dbReference type="PRINTS" id="PR00081">
    <property type="entry name" value="GDHRDH"/>
</dbReference>
<gene>
    <name evidence="3" type="ORF">ACFOGJ_17145</name>
</gene>
<dbReference type="InterPro" id="IPR020904">
    <property type="entry name" value="Sc_DH/Rdtase_CS"/>
</dbReference>
<evidence type="ECO:0000256" key="1">
    <source>
        <dbReference type="ARBA" id="ARBA00006484"/>
    </source>
</evidence>
<organism evidence="3 4">
    <name type="scientific">Marinibaculum pumilum</name>
    <dbReference type="NCBI Taxonomy" id="1766165"/>
    <lineage>
        <taxon>Bacteria</taxon>
        <taxon>Pseudomonadati</taxon>
        <taxon>Pseudomonadota</taxon>
        <taxon>Alphaproteobacteria</taxon>
        <taxon>Rhodospirillales</taxon>
        <taxon>Rhodospirillaceae</taxon>
        <taxon>Marinibaculum</taxon>
    </lineage>
</organism>
<comment type="caution">
    <text evidence="3">The sequence shown here is derived from an EMBL/GenBank/DDBJ whole genome shotgun (WGS) entry which is preliminary data.</text>
</comment>
<comment type="similarity">
    <text evidence="1">Belongs to the short-chain dehydrogenases/reductases (SDR) family.</text>
</comment>
<evidence type="ECO:0000313" key="4">
    <source>
        <dbReference type="Proteomes" id="UP001595528"/>
    </source>
</evidence>
<dbReference type="SUPFAM" id="SSF51735">
    <property type="entry name" value="NAD(P)-binding Rossmann-fold domains"/>
    <property type="match status" value="1"/>
</dbReference>
<dbReference type="EC" id="1.-.-.-" evidence="3"/>
<proteinExistence type="inferred from homology"/>
<name>A0ABV7L392_9PROT</name>
<dbReference type="InterPro" id="IPR036291">
    <property type="entry name" value="NAD(P)-bd_dom_sf"/>
</dbReference>
<dbReference type="PROSITE" id="PS00061">
    <property type="entry name" value="ADH_SHORT"/>
    <property type="match status" value="1"/>
</dbReference>
<dbReference type="Gene3D" id="3.40.50.720">
    <property type="entry name" value="NAD(P)-binding Rossmann-like Domain"/>
    <property type="match status" value="1"/>
</dbReference>
<dbReference type="GO" id="GO:0016491">
    <property type="term" value="F:oxidoreductase activity"/>
    <property type="evidence" value="ECO:0007669"/>
    <property type="project" value="UniProtKB-KW"/>
</dbReference>
<dbReference type="Proteomes" id="UP001595528">
    <property type="component" value="Unassembled WGS sequence"/>
</dbReference>
<dbReference type="InterPro" id="IPR002347">
    <property type="entry name" value="SDR_fam"/>
</dbReference>
<dbReference type="PANTHER" id="PTHR43669:SF3">
    <property type="entry name" value="ALCOHOL DEHYDROGENASE, PUTATIVE (AFU_ORTHOLOGUE AFUA_3G03445)-RELATED"/>
    <property type="match status" value="1"/>
</dbReference>
<dbReference type="EMBL" id="JBHRTR010000029">
    <property type="protein sequence ID" value="MFC3228974.1"/>
    <property type="molecule type" value="Genomic_DNA"/>
</dbReference>
<sequence>MDFKDRVAVVTGGASGIGAASARCFAARGAKVAVADLNGDAAGEVAAGFGGLAVACDVGSREQIDDLVARVERELGPIGIFFHNAGIASGSDPLATDLDVWQRQWDVNLMAHLHATRAVLPGMLERGEGYLIHTASMAGILTSHGNLPYAVTKHAVVGFAEWMSVTYHERGIRTSLLAPLGVRTPMLGDTGSSFARNAAGPIREPEEVAEMVAEAVEAERFLILTDEIAQTWMSYKTSDLERWLKGMRRLQAKIEAEGA</sequence>